<reference evidence="1 2" key="1">
    <citation type="submission" date="2014-04" db="EMBL/GenBank/DDBJ databases">
        <authorList>
            <consortium name="DOE Joint Genome Institute"/>
            <person name="Kuo A."/>
            <person name="Kohler A."/>
            <person name="Jargeat P."/>
            <person name="Nagy L.G."/>
            <person name="Floudas D."/>
            <person name="Copeland A."/>
            <person name="Barry K.W."/>
            <person name="Cichocki N."/>
            <person name="Veneault-Fourrey C."/>
            <person name="LaButti K."/>
            <person name="Lindquist E.A."/>
            <person name="Lipzen A."/>
            <person name="Lundell T."/>
            <person name="Morin E."/>
            <person name="Murat C."/>
            <person name="Sun H."/>
            <person name="Tunlid A."/>
            <person name="Henrissat B."/>
            <person name="Grigoriev I.V."/>
            <person name="Hibbett D.S."/>
            <person name="Martin F."/>
            <person name="Nordberg H.P."/>
            <person name="Cantor M.N."/>
            <person name="Hua S.X."/>
        </authorList>
    </citation>
    <scope>NUCLEOTIDE SEQUENCE [LARGE SCALE GENOMIC DNA]</scope>
    <source>
        <strain evidence="1 2">Ve08.2h10</strain>
    </source>
</reference>
<organism evidence="1 2">
    <name type="scientific">Paxillus rubicundulus Ve08.2h10</name>
    <dbReference type="NCBI Taxonomy" id="930991"/>
    <lineage>
        <taxon>Eukaryota</taxon>
        <taxon>Fungi</taxon>
        <taxon>Dikarya</taxon>
        <taxon>Basidiomycota</taxon>
        <taxon>Agaricomycotina</taxon>
        <taxon>Agaricomycetes</taxon>
        <taxon>Agaricomycetidae</taxon>
        <taxon>Boletales</taxon>
        <taxon>Paxilineae</taxon>
        <taxon>Paxillaceae</taxon>
        <taxon>Paxillus</taxon>
    </lineage>
</organism>
<dbReference type="EMBL" id="KN825512">
    <property type="protein sequence ID" value="KIK90487.1"/>
    <property type="molecule type" value="Genomic_DNA"/>
</dbReference>
<evidence type="ECO:0000313" key="2">
    <source>
        <dbReference type="Proteomes" id="UP000054538"/>
    </source>
</evidence>
<name>A0A0D0D1X5_9AGAM</name>
<keyword evidence="2" id="KW-1185">Reference proteome</keyword>
<dbReference type="Proteomes" id="UP000054538">
    <property type="component" value="Unassembled WGS sequence"/>
</dbReference>
<evidence type="ECO:0000313" key="1">
    <source>
        <dbReference type="EMBL" id="KIK90487.1"/>
    </source>
</evidence>
<dbReference type="AlphaFoldDB" id="A0A0D0D1X5"/>
<dbReference type="HOGENOM" id="CLU_003292_9_1_1"/>
<accession>A0A0D0D1X5</accession>
<protein>
    <submittedName>
        <fullName evidence="1">Unplaced genomic scaffold scaffold_690, whole genome shotgun sequence</fullName>
    </submittedName>
</protein>
<gene>
    <name evidence="1" type="ORF">PAXRUDRAFT_151839</name>
</gene>
<dbReference type="STRING" id="930991.A0A0D0D1X5"/>
<reference evidence="2" key="2">
    <citation type="submission" date="2015-01" db="EMBL/GenBank/DDBJ databases">
        <title>Evolutionary Origins and Diversification of the Mycorrhizal Mutualists.</title>
        <authorList>
            <consortium name="DOE Joint Genome Institute"/>
            <consortium name="Mycorrhizal Genomics Consortium"/>
            <person name="Kohler A."/>
            <person name="Kuo A."/>
            <person name="Nagy L.G."/>
            <person name="Floudas D."/>
            <person name="Copeland A."/>
            <person name="Barry K.W."/>
            <person name="Cichocki N."/>
            <person name="Veneault-Fourrey C."/>
            <person name="LaButti K."/>
            <person name="Lindquist E.A."/>
            <person name="Lipzen A."/>
            <person name="Lundell T."/>
            <person name="Morin E."/>
            <person name="Murat C."/>
            <person name="Riley R."/>
            <person name="Ohm R."/>
            <person name="Sun H."/>
            <person name="Tunlid A."/>
            <person name="Henrissat B."/>
            <person name="Grigoriev I.V."/>
            <person name="Hibbett D.S."/>
            <person name="Martin F."/>
        </authorList>
    </citation>
    <scope>NUCLEOTIDE SEQUENCE [LARGE SCALE GENOMIC DNA]</scope>
    <source>
        <strain evidence="2">Ve08.2h10</strain>
    </source>
</reference>
<dbReference type="OrthoDB" id="3266428at2759"/>
<dbReference type="InParanoid" id="A0A0D0D1X5"/>
<proteinExistence type="predicted"/>
<sequence length="149" mass="16556">MGADISITEREHHTCPLCALGLHTAINVDIPNTTPLFSYKTPSGWLPLTKPCFMSRCNEVWVSQGCPDMPFASALYSKHCACYHLTGISPDIIATQGRWTSQAFLQYWGCIEMVLPLFISSSSDVARLHSIDSIMDNFSHKNNLSHTHA</sequence>